<evidence type="ECO:0000256" key="1">
    <source>
        <dbReference type="SAM" id="MobiDB-lite"/>
    </source>
</evidence>
<protein>
    <submittedName>
        <fullName evidence="2">Uncharacterized protein</fullName>
    </submittedName>
</protein>
<organism evidence="2 3">
    <name type="scientific">Fasciolopsis buskii</name>
    <dbReference type="NCBI Taxonomy" id="27845"/>
    <lineage>
        <taxon>Eukaryota</taxon>
        <taxon>Metazoa</taxon>
        <taxon>Spiralia</taxon>
        <taxon>Lophotrochozoa</taxon>
        <taxon>Platyhelminthes</taxon>
        <taxon>Trematoda</taxon>
        <taxon>Digenea</taxon>
        <taxon>Plagiorchiida</taxon>
        <taxon>Echinostomata</taxon>
        <taxon>Echinostomatoidea</taxon>
        <taxon>Fasciolidae</taxon>
        <taxon>Fasciolopsis</taxon>
    </lineage>
</organism>
<feature type="region of interest" description="Disordered" evidence="1">
    <location>
        <begin position="87"/>
        <end position="109"/>
    </location>
</feature>
<dbReference type="EMBL" id="LUCM01008402">
    <property type="protein sequence ID" value="KAA0188465.1"/>
    <property type="molecule type" value="Genomic_DNA"/>
</dbReference>
<evidence type="ECO:0000313" key="2">
    <source>
        <dbReference type="EMBL" id="KAA0188465.1"/>
    </source>
</evidence>
<sequence>MDAMERSHGFESSVVSSLFNARQMIWTELSTVISGRQLQSFYSGRPVCSSCSQPITPIKNAGKLPIASDDGEKVEFGSRPHSHFCGEVEARKRDRRNASLSSNSTEQSEKNPLDIVSLWFGKGFPGRRPSEKRPCVRAYASPSNRQPAVMVKDTEATEDTLESNASQSSDQTPTNVPKSPDVTMDDLPDSFIGDHSNVNDTSVAEPEGQLGITKLSPPSQSYDASLAIRNAVNHLDLANYDNSMVEFIHSQASHAKYSKAGESNRQVTVRHIFLYTNSKRVCGNPPYC</sequence>
<keyword evidence="3" id="KW-1185">Reference proteome</keyword>
<proteinExistence type="predicted"/>
<feature type="region of interest" description="Disordered" evidence="1">
    <location>
        <begin position="127"/>
        <end position="185"/>
    </location>
</feature>
<reference evidence="2" key="1">
    <citation type="submission" date="2019-05" db="EMBL/GenBank/DDBJ databases">
        <title>Annotation for the trematode Fasciolopsis buski.</title>
        <authorList>
            <person name="Choi Y.-J."/>
        </authorList>
    </citation>
    <scope>NUCLEOTIDE SEQUENCE</scope>
    <source>
        <strain evidence="2">HT</strain>
        <tissue evidence="2">Whole worm</tissue>
    </source>
</reference>
<gene>
    <name evidence="2" type="ORF">FBUS_06878</name>
</gene>
<evidence type="ECO:0000313" key="3">
    <source>
        <dbReference type="Proteomes" id="UP000728185"/>
    </source>
</evidence>
<name>A0A8E0VHJ7_9TREM</name>
<dbReference type="OrthoDB" id="5801062at2759"/>
<feature type="compositionally biased region" description="Polar residues" evidence="1">
    <location>
        <begin position="162"/>
        <end position="177"/>
    </location>
</feature>
<dbReference type="AlphaFoldDB" id="A0A8E0VHJ7"/>
<comment type="caution">
    <text evidence="2">The sequence shown here is derived from an EMBL/GenBank/DDBJ whole genome shotgun (WGS) entry which is preliminary data.</text>
</comment>
<accession>A0A8E0VHJ7</accession>
<dbReference type="Proteomes" id="UP000728185">
    <property type="component" value="Unassembled WGS sequence"/>
</dbReference>